<feature type="region of interest" description="Disordered" evidence="4">
    <location>
        <begin position="252"/>
        <end position="275"/>
    </location>
</feature>
<dbReference type="Proteomes" id="UP000266188">
    <property type="component" value="Unassembled WGS sequence"/>
</dbReference>
<dbReference type="PANTHER" id="PTHR13213">
    <property type="entry name" value="MYB-BINDING PROTEIN 1A FAMILY MEMBER"/>
    <property type="match status" value="1"/>
</dbReference>
<reference evidence="6" key="1">
    <citation type="submission" date="2017-02" db="EMBL/GenBank/DDBJ databases">
        <authorList>
            <person name="Tafer H."/>
            <person name="Lopandic K."/>
        </authorList>
    </citation>
    <scope>NUCLEOTIDE SEQUENCE [LARGE SCALE GENOMIC DNA]</scope>
    <source>
        <strain evidence="6">CBS 366.77</strain>
    </source>
</reference>
<evidence type="ECO:0000256" key="3">
    <source>
        <dbReference type="ARBA" id="ARBA00023242"/>
    </source>
</evidence>
<dbReference type="InterPro" id="IPR007015">
    <property type="entry name" value="DNA_pol_V/MYBBP1A"/>
</dbReference>
<dbReference type="InterPro" id="IPR016024">
    <property type="entry name" value="ARM-type_fold"/>
</dbReference>
<comment type="subcellular location">
    <subcellularLocation>
        <location evidence="1">Nucleus</location>
    </subcellularLocation>
</comment>
<dbReference type="SUPFAM" id="SSF48371">
    <property type="entry name" value="ARM repeat"/>
    <property type="match status" value="1"/>
</dbReference>
<feature type="region of interest" description="Disordered" evidence="4">
    <location>
        <begin position="695"/>
        <end position="737"/>
    </location>
</feature>
<dbReference type="AlphaFoldDB" id="A0A3A2ZH76"/>
<evidence type="ECO:0000256" key="2">
    <source>
        <dbReference type="ARBA" id="ARBA00006809"/>
    </source>
</evidence>
<keyword evidence="6" id="KW-1185">Reference proteome</keyword>
<comment type="similarity">
    <text evidence="2">Belongs to the MYBBP1A family.</text>
</comment>
<dbReference type="STRING" id="2070753.A0A3A2ZH76"/>
<evidence type="ECO:0000313" key="6">
    <source>
        <dbReference type="Proteomes" id="UP000266188"/>
    </source>
</evidence>
<protein>
    <submittedName>
        <fullName evidence="5">DNA polymerase</fullName>
    </submittedName>
</protein>
<dbReference type="Pfam" id="PF04931">
    <property type="entry name" value="DNA_pol_phi"/>
    <property type="match status" value="2"/>
</dbReference>
<organism evidence="5 6">
    <name type="scientific">Aspergillus sclerotialis</name>
    <dbReference type="NCBI Taxonomy" id="2070753"/>
    <lineage>
        <taxon>Eukaryota</taxon>
        <taxon>Fungi</taxon>
        <taxon>Dikarya</taxon>
        <taxon>Ascomycota</taxon>
        <taxon>Pezizomycotina</taxon>
        <taxon>Eurotiomycetes</taxon>
        <taxon>Eurotiomycetidae</taxon>
        <taxon>Eurotiales</taxon>
        <taxon>Aspergillaceae</taxon>
        <taxon>Aspergillus</taxon>
        <taxon>Aspergillus subgen. Polypaecilum</taxon>
    </lineage>
</organism>
<sequence length="962" mass="107606">MAQNHAASKKRRREPFNVDIKLVEIYDDLANENDEIRLKAAQALVSQFTPDKNPTDEQIQKALQRLFRGLCSSRKAARIGFSIALTEVLSQVFASPKESSELTVSGVLNTWESQSNASGSESGQEQRDHHFGRLFGAEAIIKSSILFKPDVPFTEWTKLLDLVFDLAKKKPWIREECGWIIYRSIHDLSSQKEYVKFAQGALERLCSNELARTPEGVSIWLAVKDMFPSASFPSKIWKHDDPLDSKERNQLTKVMKESSSPEPDDRDQGNNAKSSGVWNSKLHFAWEVILIRLSDAPKKEKSKSSSSRLTFADFWADVVDNGLFASASSEERKYWGFLLFIKVLNDGTLQQASQVFTKNLVRCLMNQLAVDDRYLHRIAVKASKSIQSRVTKEPAFAAASINGLMGSAGSTNFDQVTKTKTVEKIAVEANLDALKQIVPLFERLIAQPGTNDSKAAASSRQTLAGLLLAIVRARSANQDAEDDIETILEQILFIFVRYAYFMEKDESKSQSAQPAMTEQTQELFRSRINSCLNSIIANQKFAATLPYAVVLKIRDAAKSEEFGKFIINMGDPVQESLKTAFKSLKKLSSMVYNGDADAVSMLDELEFCYSKFVGKESKKDEDTDASDALVEILLSFASKQSQLFRRMSEQVFTAFADKVTENGLDSLVSILEAKENLAGQQEMFEQDDEDENMMDVDDEEDEEDSDVEVVDAEGSEDEESSSDDSEESDEGEENEDELAAFEAKLAQALGTHRGDQDLNEQSGESDGDMNDDEMEALDNQLIKVFQARKQNLNQKKDKKDAKENMINFKNRVLDLLEIYVKKCHSKILALDLLLPLLRLTRKSSVKQISGKANSVLREYTKLCKGSAVPAIESAQPVWELLKSIHEEACQSGPPTHASACSQASLLVVKVLVAHDKEAISDVVDVYGATRKAQFLSKKCHVQPSFFTDWNNWCVSASKQMKN</sequence>
<evidence type="ECO:0000256" key="4">
    <source>
        <dbReference type="SAM" id="MobiDB-lite"/>
    </source>
</evidence>
<gene>
    <name evidence="5" type="ORF">PHISCL_08984</name>
</gene>
<dbReference type="GO" id="GO:0005730">
    <property type="term" value="C:nucleolus"/>
    <property type="evidence" value="ECO:0007669"/>
    <property type="project" value="InterPro"/>
</dbReference>
<feature type="region of interest" description="Disordered" evidence="4">
    <location>
        <begin position="750"/>
        <end position="772"/>
    </location>
</feature>
<evidence type="ECO:0000256" key="1">
    <source>
        <dbReference type="ARBA" id="ARBA00004123"/>
    </source>
</evidence>
<feature type="compositionally biased region" description="Acidic residues" evidence="4">
    <location>
        <begin position="763"/>
        <end position="772"/>
    </location>
</feature>
<proteinExistence type="inferred from homology"/>
<dbReference type="GO" id="GO:0000182">
    <property type="term" value="F:rDNA binding"/>
    <property type="evidence" value="ECO:0007669"/>
    <property type="project" value="TreeGrafter"/>
</dbReference>
<dbReference type="PANTHER" id="PTHR13213:SF2">
    <property type="entry name" value="MYB-BINDING PROTEIN 1A"/>
    <property type="match status" value="1"/>
</dbReference>
<dbReference type="GO" id="GO:0006355">
    <property type="term" value="P:regulation of DNA-templated transcription"/>
    <property type="evidence" value="ECO:0007669"/>
    <property type="project" value="InterPro"/>
</dbReference>
<dbReference type="EMBL" id="MVGC01000510">
    <property type="protein sequence ID" value="RJE18674.1"/>
    <property type="molecule type" value="Genomic_DNA"/>
</dbReference>
<keyword evidence="3" id="KW-0539">Nucleus</keyword>
<name>A0A3A2ZH76_9EURO</name>
<dbReference type="OrthoDB" id="342531at2759"/>
<comment type="caution">
    <text evidence="5">The sequence shown here is derived from an EMBL/GenBank/DDBJ whole genome shotgun (WGS) entry which is preliminary data.</text>
</comment>
<accession>A0A3A2ZH76</accession>
<evidence type="ECO:0000313" key="5">
    <source>
        <dbReference type="EMBL" id="RJE18674.1"/>
    </source>
</evidence>